<dbReference type="RefSeq" id="WP_345709015.1">
    <property type="nucleotide sequence ID" value="NZ_BAABKV010000001.1"/>
</dbReference>
<dbReference type="EMBL" id="JBHTAJ010000066">
    <property type="protein sequence ID" value="MFC7183337.1"/>
    <property type="molecule type" value="Genomic_DNA"/>
</dbReference>
<keyword evidence="2" id="KW-1185">Reference proteome</keyword>
<gene>
    <name evidence="1" type="ORF">ACFQMG_27705</name>
</gene>
<protein>
    <submittedName>
        <fullName evidence="1">Uncharacterized protein</fullName>
    </submittedName>
</protein>
<accession>A0ABW2G3X9</accession>
<sequence>MDTRWHGPRRIGGGPNTGEVDVYEMRAEHETMIDGSDQAYLWHAVLPGGGTVAVALCGRCVPEPPPGRAPGPERYCPSCMDEVADAMTRGRSN</sequence>
<organism evidence="1 2">
    <name type="scientific">Kitasatospora paranensis</name>
    <dbReference type="NCBI Taxonomy" id="258053"/>
    <lineage>
        <taxon>Bacteria</taxon>
        <taxon>Bacillati</taxon>
        <taxon>Actinomycetota</taxon>
        <taxon>Actinomycetes</taxon>
        <taxon>Kitasatosporales</taxon>
        <taxon>Streptomycetaceae</taxon>
        <taxon>Kitasatospora</taxon>
    </lineage>
</organism>
<proteinExistence type="predicted"/>
<name>A0ABW2G3X9_9ACTN</name>
<comment type="caution">
    <text evidence="1">The sequence shown here is derived from an EMBL/GenBank/DDBJ whole genome shotgun (WGS) entry which is preliminary data.</text>
</comment>
<reference evidence="2" key="1">
    <citation type="journal article" date="2019" name="Int. J. Syst. Evol. Microbiol.">
        <title>The Global Catalogue of Microorganisms (GCM) 10K type strain sequencing project: providing services to taxonomists for standard genome sequencing and annotation.</title>
        <authorList>
            <consortium name="The Broad Institute Genomics Platform"/>
            <consortium name="The Broad Institute Genome Sequencing Center for Infectious Disease"/>
            <person name="Wu L."/>
            <person name="Ma J."/>
        </authorList>
    </citation>
    <scope>NUCLEOTIDE SEQUENCE [LARGE SCALE GENOMIC DNA]</scope>
    <source>
        <strain evidence="2">CGMCC 1.12859</strain>
    </source>
</reference>
<dbReference type="Proteomes" id="UP001596435">
    <property type="component" value="Unassembled WGS sequence"/>
</dbReference>
<evidence type="ECO:0000313" key="2">
    <source>
        <dbReference type="Proteomes" id="UP001596435"/>
    </source>
</evidence>
<evidence type="ECO:0000313" key="1">
    <source>
        <dbReference type="EMBL" id="MFC7183337.1"/>
    </source>
</evidence>